<feature type="region of interest" description="Disordered" evidence="2">
    <location>
        <begin position="1"/>
        <end position="22"/>
    </location>
</feature>
<proteinExistence type="predicted"/>
<dbReference type="AlphaFoldDB" id="A0A804JBQ2"/>
<dbReference type="SMART" id="SM00320">
    <property type="entry name" value="WD40"/>
    <property type="match status" value="2"/>
</dbReference>
<dbReference type="FunCoup" id="A0A804JBQ2">
    <property type="interactions" value="3"/>
</dbReference>
<evidence type="ECO:0000259" key="3">
    <source>
        <dbReference type="Pfam" id="PF12490"/>
    </source>
</evidence>
<dbReference type="GO" id="GO:0042594">
    <property type="term" value="P:response to starvation"/>
    <property type="evidence" value="ECO:0000318"/>
    <property type="project" value="GO_Central"/>
</dbReference>
<dbReference type="GO" id="GO:0006914">
    <property type="term" value="P:autophagy"/>
    <property type="evidence" value="ECO:0007669"/>
    <property type="project" value="InterPro"/>
</dbReference>
<dbReference type="InterPro" id="IPR048382">
    <property type="entry name" value="BCAS3_WD40"/>
</dbReference>
<dbReference type="Gene3D" id="2.130.10.10">
    <property type="entry name" value="YVTN repeat-like/Quinoprotein amine dehydrogenase"/>
    <property type="match status" value="1"/>
</dbReference>
<dbReference type="InterPro" id="IPR001680">
    <property type="entry name" value="WD40_rpt"/>
</dbReference>
<evidence type="ECO:0000313" key="6">
    <source>
        <dbReference type="EnsemblPlants" id="Ma06_p02230.1"/>
    </source>
</evidence>
<dbReference type="GO" id="GO:0000407">
    <property type="term" value="C:phagophore assembly site"/>
    <property type="evidence" value="ECO:0007669"/>
    <property type="project" value="UniProtKB-SubCell"/>
</dbReference>
<dbReference type="Pfam" id="PF12490">
    <property type="entry name" value="BCAS3"/>
    <property type="match status" value="1"/>
</dbReference>
<dbReference type="EnsemblPlants" id="Ma06_t02230.1">
    <property type="protein sequence ID" value="Ma06_p02230.1"/>
    <property type="gene ID" value="Ma06_g02230"/>
</dbReference>
<dbReference type="OrthoDB" id="25778at2759"/>
<dbReference type="OMA" id="HMYISEV"/>
<dbReference type="GO" id="GO:0005737">
    <property type="term" value="C:cytoplasm"/>
    <property type="evidence" value="ECO:0000318"/>
    <property type="project" value="GO_Central"/>
</dbReference>
<feature type="compositionally biased region" description="Basic and acidic residues" evidence="2">
    <location>
        <begin position="1"/>
        <end position="13"/>
    </location>
</feature>
<dbReference type="PANTHER" id="PTHR13268">
    <property type="entry name" value="BREAST CARCINOMA AMPLIFIED SEQUENCE 3"/>
    <property type="match status" value="1"/>
</dbReference>
<protein>
    <submittedName>
        <fullName evidence="5">(wild Malaysian banana) hypothetical protein</fullName>
    </submittedName>
</protein>
<dbReference type="InterPro" id="IPR045142">
    <property type="entry name" value="BCAS3-like"/>
</dbReference>
<name>A0A804JBQ2_MUSAM</name>
<dbReference type="SUPFAM" id="SSF50978">
    <property type="entry name" value="WD40 repeat-like"/>
    <property type="match status" value="1"/>
</dbReference>
<feature type="domain" description="BCAS3 WD40" evidence="4">
    <location>
        <begin position="76"/>
        <end position="480"/>
    </location>
</feature>
<evidence type="ECO:0000259" key="4">
    <source>
        <dbReference type="Pfam" id="PF21034"/>
    </source>
</evidence>
<accession>A0A804JBQ2</accession>
<dbReference type="InterPro" id="IPR015943">
    <property type="entry name" value="WD40/YVTN_repeat-like_dom_sf"/>
</dbReference>
<dbReference type="Proteomes" id="UP000012960">
    <property type="component" value="Unplaced"/>
</dbReference>
<feature type="domain" description="BCAS3" evidence="3">
    <location>
        <begin position="618"/>
        <end position="763"/>
    </location>
</feature>
<evidence type="ECO:0000313" key="5">
    <source>
        <dbReference type="EMBL" id="CAG1845052.1"/>
    </source>
</evidence>
<dbReference type="InParanoid" id="A0A804JBQ2"/>
<comment type="subcellular location">
    <subcellularLocation>
        <location evidence="1">Preautophagosomal structure</location>
    </subcellularLocation>
</comment>
<evidence type="ECO:0000256" key="1">
    <source>
        <dbReference type="ARBA" id="ARBA00004329"/>
    </source>
</evidence>
<dbReference type="Gramene" id="Ma06_t02230.1">
    <property type="protein sequence ID" value="Ma06_p02230.1"/>
    <property type="gene ID" value="Ma06_g02230"/>
</dbReference>
<keyword evidence="7" id="KW-1185">Reference proteome</keyword>
<dbReference type="Pfam" id="PF21034">
    <property type="entry name" value="BCAS3_WD40"/>
    <property type="match status" value="1"/>
</dbReference>
<dbReference type="PANTHER" id="PTHR13268:SF7">
    <property type="entry name" value="AUTOPHAGY-RELATED PROTEIN 18F"/>
    <property type="match status" value="1"/>
</dbReference>
<dbReference type="InterPro" id="IPR022175">
    <property type="entry name" value="BCAS3_dom"/>
</dbReference>
<evidence type="ECO:0000256" key="2">
    <source>
        <dbReference type="SAM" id="MobiDB-lite"/>
    </source>
</evidence>
<organism evidence="6 7">
    <name type="scientific">Musa acuminata subsp. malaccensis</name>
    <name type="common">Wild banana</name>
    <name type="synonym">Musa malaccensis</name>
    <dbReference type="NCBI Taxonomy" id="214687"/>
    <lineage>
        <taxon>Eukaryota</taxon>
        <taxon>Viridiplantae</taxon>
        <taxon>Streptophyta</taxon>
        <taxon>Embryophyta</taxon>
        <taxon>Tracheophyta</taxon>
        <taxon>Spermatophyta</taxon>
        <taxon>Magnoliopsida</taxon>
        <taxon>Liliopsida</taxon>
        <taxon>Zingiberales</taxon>
        <taxon>Musaceae</taxon>
        <taxon>Musa</taxon>
    </lineage>
</organism>
<dbReference type="EMBL" id="HG996471">
    <property type="protein sequence ID" value="CAG1845052.1"/>
    <property type="molecule type" value="Genomic_DNA"/>
</dbReference>
<reference evidence="6" key="2">
    <citation type="submission" date="2021-05" db="UniProtKB">
        <authorList>
            <consortium name="EnsemblPlants"/>
        </authorList>
    </citation>
    <scope>IDENTIFICATION</scope>
    <source>
        <strain evidence="6">subsp. malaccensis</strain>
    </source>
</reference>
<gene>
    <name evidence="5" type="ORF">GSMUA_148470.1</name>
</gene>
<dbReference type="InterPro" id="IPR036322">
    <property type="entry name" value="WD40_repeat_dom_sf"/>
</dbReference>
<sequence length="892" mass="96818">MKNDAQKHQDDGAPRNGRSGGNGFFSVRSLSNYMRIVSSGASNVASNVRSAGASIVSSISNRHDDAGRDQVYWAGFDKLECEGGHLRQVLLLGYRSGFQVWDVELADDVRQLVSRHDGPVSFLQMQKKLIPSKYREDKFADVRPLLIVVEDSSVTLDGNDPDGCGSPCNKSNGHHDLGSDNLLSTYLRFYSLRTHDYVHVLKFRAAVFSVRCSSRVIVVCQATQIHCLDAATLEREYTVLTYPIVPACPGSGGIGYGPLAIGTRWLAYSGNPVAFSSTGRVSPQHMYPPTGVSVPHSNGSLVANFAKESSKQLAAGLVTLGDMGYKKLSKYYSDFLVDNNGSGKQGNSSLKLNGTMNGQQSETENAGMVIIRDIISKSVIAQFRAHSSPISALCFDPSGMLLVTASIHGHNINIFGIVPSPRGGSTESDIKGTCIHLYRLQRGITNAIIQDISFSDDSKSIMISSSRGTSHLFALPAFGATMKPHLSEGKFANSCYESGHLRYSSSSSKHSHQSLFASGTPLTLSAVSRIRNGSNGLKGAVSGAAAAATGKVSPLYGAIASAFHNCKGSGLQIDISSVRTQYYLLVFAPSGCIIQYVLRQWIGENYGISVSGSSNASYQSIQEADGRLDVEALQKWDVCHKRNRRDRSDNVDIYGDHGNDQSAKIFQKGLRKGTSIYPAGSVVDMKGKLSGEETHHAYLSEVELHVHEACTPLWAKSEVCFQVMIDENIKEHYSSNIHGEIEIEKITSCTIETRSKDLIPVFDYLQTPMFQQPRTTASVVNKLGSIPRQKSGLLESGRLSHRSSSSSLDCISDNATMAELPNDISGNDWSRSFANANKGFVHNTTNSQNIRGQLKFVNGSDDLKLEAQLEPVDNMKNLKIQDPLSGYDNGIC</sequence>
<evidence type="ECO:0000313" key="7">
    <source>
        <dbReference type="Proteomes" id="UP000012960"/>
    </source>
</evidence>
<reference evidence="5" key="1">
    <citation type="submission" date="2021-03" db="EMBL/GenBank/DDBJ databases">
        <authorList>
            <consortium name="Genoscope - CEA"/>
            <person name="William W."/>
        </authorList>
    </citation>
    <scope>NUCLEOTIDE SEQUENCE</scope>
    <source>
        <strain evidence="5">Doubled-haploid Pahang</strain>
    </source>
</reference>